<dbReference type="PANTHER" id="PTHR21622:SF0">
    <property type="entry name" value="COILED-COIL-HELIX-COILED-COIL-HELIX DOMAIN CONTAINING 4"/>
    <property type="match status" value="1"/>
</dbReference>
<keyword evidence="10" id="KW-0676">Redox-active center</keyword>
<evidence type="ECO:0000313" key="14">
    <source>
        <dbReference type="EMBL" id="KAF8712139.1"/>
    </source>
</evidence>
<reference evidence="14" key="1">
    <citation type="submission" date="2020-09" db="EMBL/GenBank/DDBJ databases">
        <title>Comparative genome analyses of four rice-infecting Rhizoctonia solani isolates reveal extensive enrichment of homogalacturonan modification genes.</title>
        <authorList>
            <person name="Lee D.-Y."/>
            <person name="Jeon J."/>
            <person name="Kim K.-T."/>
            <person name="Cheong K."/>
            <person name="Song H."/>
            <person name="Choi G."/>
            <person name="Ko J."/>
            <person name="Opiyo S.O."/>
            <person name="Zuo S."/>
            <person name="Madhav S."/>
            <person name="Lee Y.-H."/>
            <person name="Wang G.-L."/>
        </authorList>
    </citation>
    <scope>NUCLEOTIDE SEQUENCE</scope>
    <source>
        <strain evidence="14">AG1-IA WGL</strain>
    </source>
</reference>
<feature type="non-terminal residue" evidence="14">
    <location>
        <position position="1"/>
    </location>
</feature>
<evidence type="ECO:0000256" key="2">
    <source>
        <dbReference type="ARBA" id="ARBA00004164"/>
    </source>
</evidence>
<dbReference type="GO" id="GO:0005743">
    <property type="term" value="C:mitochondrial inner membrane"/>
    <property type="evidence" value="ECO:0007669"/>
    <property type="project" value="UniProtKB-SubCell"/>
</dbReference>
<dbReference type="PANTHER" id="PTHR21622">
    <property type="entry name" value="COILED-COIL-HELIX-COILED-COIL-HELIX DOMAIN CONTAINING 4"/>
    <property type="match status" value="1"/>
</dbReference>
<protein>
    <recommendedName>
        <fullName evidence="3">Mitochondrial intermembrane space import and assembly protein 40</fullName>
    </recommendedName>
    <alternativeName>
        <fullName evidence="11">Mitochondrial import inner membrane translocase TIM40</fullName>
    </alternativeName>
</protein>
<keyword evidence="6" id="KW-0560">Oxidoreductase</keyword>
<dbReference type="InterPro" id="IPR010625">
    <property type="entry name" value="CHCH"/>
</dbReference>
<comment type="caution">
    <text evidence="14">The sequence shown here is derived from an EMBL/GenBank/DDBJ whole genome shotgun (WGS) entry which is preliminary data.</text>
</comment>
<evidence type="ECO:0000256" key="6">
    <source>
        <dbReference type="ARBA" id="ARBA00023002"/>
    </source>
</evidence>
<feature type="compositionally biased region" description="Low complexity" evidence="12">
    <location>
        <begin position="566"/>
        <end position="578"/>
    </location>
</feature>
<evidence type="ECO:0000256" key="1">
    <source>
        <dbReference type="ARBA" id="ARBA00001973"/>
    </source>
</evidence>
<evidence type="ECO:0000256" key="7">
    <source>
        <dbReference type="ARBA" id="ARBA00023010"/>
    </source>
</evidence>
<dbReference type="PROSITE" id="PS51808">
    <property type="entry name" value="CHCH"/>
    <property type="match status" value="1"/>
</dbReference>
<evidence type="ECO:0000256" key="9">
    <source>
        <dbReference type="ARBA" id="ARBA00023157"/>
    </source>
</evidence>
<comment type="cofactor">
    <cofactor evidence="1">
        <name>Cu(2+)</name>
        <dbReference type="ChEBI" id="CHEBI:29036"/>
    </cofactor>
</comment>
<feature type="region of interest" description="Disordered" evidence="12">
    <location>
        <begin position="669"/>
        <end position="745"/>
    </location>
</feature>
<dbReference type="GO" id="GO:0005758">
    <property type="term" value="C:mitochondrial intermembrane space"/>
    <property type="evidence" value="ECO:0007669"/>
    <property type="project" value="TreeGrafter"/>
</dbReference>
<dbReference type="OrthoDB" id="5419821at2759"/>
<evidence type="ECO:0000256" key="11">
    <source>
        <dbReference type="ARBA" id="ARBA00033150"/>
    </source>
</evidence>
<feature type="compositionally biased region" description="Basic and acidic residues" evidence="12">
    <location>
        <begin position="523"/>
        <end position="533"/>
    </location>
</feature>
<gene>
    <name evidence="14" type="ORF">RHS03_01087</name>
</gene>
<evidence type="ECO:0000256" key="10">
    <source>
        <dbReference type="ARBA" id="ARBA00023284"/>
    </source>
</evidence>
<sequence length="745" mass="81811">MPKGKITKPQDDPEFDELEESEEDYEYDEEEDQGFYIKAALKPPNSHPVSCYDLYNQIQEGGLSSYYLPPDTQWTRTYNVCLLPVDADYQRDVVWNDAKQSNLIDSVYRDYFIPPVLFAKRIGDDGEEIKTANNVSPVSTGSWTVIYPVSLSIIAESIYTYVFTVKVDGKSWFYQTRGNKSAKKVIPNGWKKQFASKQLIVVEFADLSDATERDIFQRVQLGMALNEAEKQKAISSPTVTWIRTMVTQYFEGDDGIPQFMKMNMRRSKDFQCVAQYVYMASALPAFDSPGTVKLTRFLGQQDERSDAFKKPVERAIRDLHKLVQDETNLKLTGAAAVAPIELVHICLVCLLLKGRSLRTMAGAIGKMRTVIRGKHIDVRANTRVAKSFAEHLETLQAPGISGPETDWQIDTSAARAAKKRKADDGDDTDMAFTSDDGFPNGSASKGKAKLKPHLRLYLLAMFATRNVLRVPLRSPTLRRPIHSGVRGDWNRSLAGTIGFVAATTAGAIGTYVSYKSGGSTKETLGEKYPEVRRPPPTKSASESTSKPSASKPQENTSVDAQTSVKSSPSEPGIIEPSGDAPTPQKDGENVPEGGMDGLEADAANQGAFNPETGEINWDCPCLGGMAHGPCGPEFREAFSCFVYSKEDPKGVDCVEKFKAMQDCFREHPDVYGEELEDDDEALDATKEPKTEGGDESPAAGDEKNTKSVAGEDAPAPPNPAPESRTRAPTANVAHGETPTKSSAKH</sequence>
<feature type="compositionally biased region" description="Acidic residues" evidence="12">
    <location>
        <begin position="671"/>
        <end position="682"/>
    </location>
</feature>
<keyword evidence="9" id="KW-1015">Disulfide bond</keyword>
<feature type="region of interest" description="Disordered" evidence="12">
    <location>
        <begin position="418"/>
        <end position="447"/>
    </location>
</feature>
<dbReference type="Pfam" id="PF06747">
    <property type="entry name" value="CHCH"/>
    <property type="match status" value="1"/>
</dbReference>
<feature type="compositionally biased region" description="Basic and acidic residues" evidence="12">
    <location>
        <begin position="683"/>
        <end position="692"/>
    </location>
</feature>
<dbReference type="GO" id="GO:0015035">
    <property type="term" value="F:protein-disulfide reductase activity"/>
    <property type="evidence" value="ECO:0007669"/>
    <property type="project" value="InterPro"/>
</dbReference>
<feature type="region of interest" description="Disordered" evidence="12">
    <location>
        <begin position="1"/>
        <end position="30"/>
    </location>
</feature>
<keyword evidence="5" id="KW-0653">Protein transport</keyword>
<name>A0A8H7LV53_9AGAM</name>
<keyword evidence="7" id="KW-0811">Translocation</keyword>
<dbReference type="Proteomes" id="UP000602905">
    <property type="component" value="Unassembled WGS sequence"/>
</dbReference>
<keyword evidence="8" id="KW-0496">Mitochondrion</keyword>
<feature type="domain" description="CHCH" evidence="13">
    <location>
        <begin position="630"/>
        <end position="665"/>
    </location>
</feature>
<dbReference type="GO" id="GO:0045041">
    <property type="term" value="P:protein import into mitochondrial intermembrane space"/>
    <property type="evidence" value="ECO:0007669"/>
    <property type="project" value="InterPro"/>
</dbReference>
<proteinExistence type="predicted"/>
<evidence type="ECO:0000256" key="5">
    <source>
        <dbReference type="ARBA" id="ARBA00022927"/>
    </source>
</evidence>
<dbReference type="InterPro" id="IPR039289">
    <property type="entry name" value="CHCHD4"/>
</dbReference>
<evidence type="ECO:0000256" key="12">
    <source>
        <dbReference type="SAM" id="MobiDB-lite"/>
    </source>
</evidence>
<comment type="subcellular location">
    <subcellularLocation>
        <location evidence="2">Mitochondrion inner membrane</location>
        <topology evidence="2">Single-pass type II membrane protein</topology>
        <orientation evidence="2">Intermembrane side</orientation>
    </subcellularLocation>
</comment>
<feature type="region of interest" description="Disordered" evidence="12">
    <location>
        <begin position="512"/>
        <end position="601"/>
    </location>
</feature>
<organism evidence="14 15">
    <name type="scientific">Rhizoctonia solani</name>
    <dbReference type="NCBI Taxonomy" id="456999"/>
    <lineage>
        <taxon>Eukaryota</taxon>
        <taxon>Fungi</taxon>
        <taxon>Dikarya</taxon>
        <taxon>Basidiomycota</taxon>
        <taxon>Agaricomycotina</taxon>
        <taxon>Agaricomycetes</taxon>
        <taxon>Cantharellales</taxon>
        <taxon>Ceratobasidiaceae</taxon>
        <taxon>Rhizoctonia</taxon>
    </lineage>
</organism>
<evidence type="ECO:0000256" key="3">
    <source>
        <dbReference type="ARBA" id="ARBA00013714"/>
    </source>
</evidence>
<keyword evidence="4" id="KW-0813">Transport</keyword>
<evidence type="ECO:0000259" key="13">
    <source>
        <dbReference type="Pfam" id="PF06747"/>
    </source>
</evidence>
<dbReference type="AlphaFoldDB" id="A0A8H7LV53"/>
<evidence type="ECO:0000256" key="8">
    <source>
        <dbReference type="ARBA" id="ARBA00023128"/>
    </source>
</evidence>
<dbReference type="EMBL" id="JACYCD010000044">
    <property type="protein sequence ID" value="KAF8712139.1"/>
    <property type="molecule type" value="Genomic_DNA"/>
</dbReference>
<accession>A0A8H7LV53</accession>
<evidence type="ECO:0000313" key="15">
    <source>
        <dbReference type="Proteomes" id="UP000602905"/>
    </source>
</evidence>
<dbReference type="Gene3D" id="1.10.287.2900">
    <property type="match status" value="1"/>
</dbReference>
<feature type="compositionally biased region" description="Low complexity" evidence="12">
    <location>
        <begin position="538"/>
        <end position="552"/>
    </location>
</feature>
<feature type="compositionally biased region" description="Acidic residues" evidence="12">
    <location>
        <begin position="12"/>
        <end position="30"/>
    </location>
</feature>
<evidence type="ECO:0000256" key="4">
    <source>
        <dbReference type="ARBA" id="ARBA00022448"/>
    </source>
</evidence>
<feature type="compositionally biased region" description="Polar residues" evidence="12">
    <location>
        <begin position="553"/>
        <end position="565"/>
    </location>
</feature>